<accession>A0A5D2BA46</accession>
<keyword evidence="2" id="KW-1185">Reference proteome</keyword>
<dbReference type="AlphaFoldDB" id="A0A5D2BA46"/>
<gene>
    <name evidence="1" type="ORF">ES288_D09G106800v1</name>
</gene>
<proteinExistence type="predicted"/>
<protein>
    <submittedName>
        <fullName evidence="1">Uncharacterized protein</fullName>
    </submittedName>
</protein>
<evidence type="ECO:0000313" key="2">
    <source>
        <dbReference type="Proteomes" id="UP000323506"/>
    </source>
</evidence>
<evidence type="ECO:0000313" key="1">
    <source>
        <dbReference type="EMBL" id="TYG53400.1"/>
    </source>
</evidence>
<sequence length="95" mass="11075">MDLKVGVEKDGAAVGAKLFQKRSWKERALAFANNGFRQPLGKPGGSSGFIFEMLFNTWGTTPERKVFRRGLLGRRRRIQQGHRRVRQCRKLFRRR</sequence>
<reference evidence="1 2" key="1">
    <citation type="submission" date="2019-06" db="EMBL/GenBank/DDBJ databases">
        <title>WGS assembly of Gossypium darwinii.</title>
        <authorList>
            <person name="Chen Z.J."/>
            <person name="Sreedasyam A."/>
            <person name="Ando A."/>
            <person name="Song Q."/>
            <person name="De L."/>
            <person name="Hulse-Kemp A."/>
            <person name="Ding M."/>
            <person name="Ye W."/>
            <person name="Kirkbride R."/>
            <person name="Jenkins J."/>
            <person name="Plott C."/>
            <person name="Lovell J."/>
            <person name="Lin Y.-M."/>
            <person name="Vaughn R."/>
            <person name="Liu B."/>
            <person name="Li W."/>
            <person name="Simpson S."/>
            <person name="Scheffler B."/>
            <person name="Saski C."/>
            <person name="Grover C."/>
            <person name="Hu G."/>
            <person name="Conover J."/>
            <person name="Carlson J."/>
            <person name="Shu S."/>
            <person name="Boston L."/>
            <person name="Williams M."/>
            <person name="Peterson D."/>
            <person name="Mcgee K."/>
            <person name="Jones D."/>
            <person name="Wendel J."/>
            <person name="Stelly D."/>
            <person name="Grimwood J."/>
            <person name="Schmutz J."/>
        </authorList>
    </citation>
    <scope>NUCLEOTIDE SEQUENCE [LARGE SCALE GENOMIC DNA]</scope>
    <source>
        <strain evidence="1">1808015.09</strain>
    </source>
</reference>
<dbReference type="EMBL" id="CM017709">
    <property type="protein sequence ID" value="TYG53400.1"/>
    <property type="molecule type" value="Genomic_DNA"/>
</dbReference>
<name>A0A5D2BA46_GOSDA</name>
<organism evidence="1 2">
    <name type="scientific">Gossypium darwinii</name>
    <name type="common">Darwin's cotton</name>
    <name type="synonym">Gossypium barbadense var. darwinii</name>
    <dbReference type="NCBI Taxonomy" id="34276"/>
    <lineage>
        <taxon>Eukaryota</taxon>
        <taxon>Viridiplantae</taxon>
        <taxon>Streptophyta</taxon>
        <taxon>Embryophyta</taxon>
        <taxon>Tracheophyta</taxon>
        <taxon>Spermatophyta</taxon>
        <taxon>Magnoliopsida</taxon>
        <taxon>eudicotyledons</taxon>
        <taxon>Gunneridae</taxon>
        <taxon>Pentapetalae</taxon>
        <taxon>rosids</taxon>
        <taxon>malvids</taxon>
        <taxon>Malvales</taxon>
        <taxon>Malvaceae</taxon>
        <taxon>Malvoideae</taxon>
        <taxon>Gossypium</taxon>
    </lineage>
</organism>
<dbReference type="Proteomes" id="UP000323506">
    <property type="component" value="Chromosome D09"/>
</dbReference>